<dbReference type="Proteomes" id="UP000076447">
    <property type="component" value="Unassembled WGS sequence"/>
</dbReference>
<dbReference type="PATRIC" id="fig|43678.3.peg.3336"/>
<evidence type="ECO:0008006" key="4">
    <source>
        <dbReference type="Google" id="ProtNLM"/>
    </source>
</evidence>
<evidence type="ECO:0000256" key="1">
    <source>
        <dbReference type="SAM" id="Phobius"/>
    </source>
</evidence>
<evidence type="ECO:0000313" key="3">
    <source>
        <dbReference type="Proteomes" id="UP000076447"/>
    </source>
</evidence>
<accession>A0A161XBU3</accession>
<evidence type="ECO:0000313" key="2">
    <source>
        <dbReference type="EMBL" id="KZM34027.1"/>
    </source>
</evidence>
<dbReference type="Pfam" id="PF10825">
    <property type="entry name" value="DUF2752"/>
    <property type="match status" value="1"/>
</dbReference>
<gene>
    <name evidence="2" type="ORF">OJAG_31770</name>
</gene>
<protein>
    <recommendedName>
        <fullName evidence="4">DUF2752 domain-containing protein</fullName>
    </recommendedName>
</protein>
<feature type="transmembrane region" description="Helical" evidence="1">
    <location>
        <begin position="80"/>
        <end position="101"/>
    </location>
</feature>
<feature type="transmembrane region" description="Helical" evidence="1">
    <location>
        <begin position="51"/>
        <end position="68"/>
    </location>
</feature>
<proteinExistence type="predicted"/>
<keyword evidence="1" id="KW-0472">Membrane</keyword>
<dbReference type="InterPro" id="IPR021215">
    <property type="entry name" value="DUF2752"/>
</dbReference>
<feature type="transmembrane region" description="Helical" evidence="1">
    <location>
        <begin position="20"/>
        <end position="39"/>
    </location>
</feature>
<name>A0A161XBU3_9CELL</name>
<comment type="caution">
    <text evidence="2">The sequence shown here is derived from an EMBL/GenBank/DDBJ whole genome shotgun (WGS) entry which is preliminary data.</text>
</comment>
<dbReference type="AlphaFoldDB" id="A0A161XBU3"/>
<dbReference type="STRING" id="43678.OJAG_31770"/>
<sequence length="144" mass="14635">MGGEPAGTSAVPVGRWRAGVAPLVAGGVVAGATLVLALVDPHEGGYPLCPLLALTGWACPACGGLRATHDLATGDIAGAWAMNPLWVVVVPFLVVAWVLWLRRAWTGTRARAVPAWAGVAALVVLVGFGVARNIPAMVPFLGPS</sequence>
<organism evidence="2 3">
    <name type="scientific">Oerskovia enterophila</name>
    <dbReference type="NCBI Taxonomy" id="43678"/>
    <lineage>
        <taxon>Bacteria</taxon>
        <taxon>Bacillati</taxon>
        <taxon>Actinomycetota</taxon>
        <taxon>Actinomycetes</taxon>
        <taxon>Micrococcales</taxon>
        <taxon>Cellulomonadaceae</taxon>
        <taxon>Oerskovia</taxon>
    </lineage>
</organism>
<dbReference type="EMBL" id="LRIE01000082">
    <property type="protein sequence ID" value="KZM34027.1"/>
    <property type="molecule type" value="Genomic_DNA"/>
</dbReference>
<reference evidence="2 3" key="1">
    <citation type="submission" date="2016-01" db="EMBL/GenBank/DDBJ databases">
        <title>Genome sequence of Oerskovia enterophila VJag, an agar and cellulose degrading bacterium.</title>
        <authorList>
            <person name="Poehlein A."/>
            <person name="Jag V."/>
            <person name="Bengelsdorf F."/>
            <person name="Duerre P."/>
            <person name="Daniel R."/>
        </authorList>
    </citation>
    <scope>NUCLEOTIDE SEQUENCE [LARGE SCALE GENOMIC DNA]</scope>
    <source>
        <strain evidence="2 3">VJag</strain>
    </source>
</reference>
<keyword evidence="1" id="KW-0812">Transmembrane</keyword>
<feature type="transmembrane region" description="Helical" evidence="1">
    <location>
        <begin position="113"/>
        <end position="134"/>
    </location>
</feature>
<keyword evidence="1" id="KW-1133">Transmembrane helix</keyword>